<dbReference type="Gene3D" id="3.40.50.720">
    <property type="entry name" value="NAD(P)-binding Rossmann-like Domain"/>
    <property type="match status" value="1"/>
</dbReference>
<dbReference type="PROSITE" id="PS00061">
    <property type="entry name" value="ADH_SHORT"/>
    <property type="match status" value="1"/>
</dbReference>
<dbReference type="Proteomes" id="UP000062255">
    <property type="component" value="Chromosome"/>
</dbReference>
<dbReference type="FunFam" id="3.40.50.720:FF:000084">
    <property type="entry name" value="Short-chain dehydrogenase reductase"/>
    <property type="match status" value="1"/>
</dbReference>
<protein>
    <submittedName>
        <fullName evidence="3">Uncharacterized protein</fullName>
    </submittedName>
</protein>
<evidence type="ECO:0000256" key="2">
    <source>
        <dbReference type="ARBA" id="ARBA00023002"/>
    </source>
</evidence>
<dbReference type="STRING" id="134601.AFA91_19575"/>
<reference evidence="3 4" key="1">
    <citation type="submission" date="2015-07" db="EMBL/GenBank/DDBJ databases">
        <title>Complete genome sequence of Mycobacterium goodii X7B, a facultative thermophilic biodesulfurizing bacterium.</title>
        <authorList>
            <person name="Yu B."/>
            <person name="Li F."/>
            <person name="Xu P."/>
        </authorList>
    </citation>
    <scope>NUCLEOTIDE SEQUENCE [LARGE SCALE GENOMIC DNA]</scope>
    <source>
        <strain evidence="3 4">X7B</strain>
    </source>
</reference>
<dbReference type="InterPro" id="IPR020904">
    <property type="entry name" value="Sc_DH/Rdtase_CS"/>
</dbReference>
<dbReference type="PRINTS" id="PR00080">
    <property type="entry name" value="SDRFAMILY"/>
</dbReference>
<accession>A0A0K0X8P6</accession>
<dbReference type="RefSeq" id="WP_049746165.1">
    <property type="nucleotide sequence ID" value="NZ_CP012150.1"/>
</dbReference>
<dbReference type="GO" id="GO:0016616">
    <property type="term" value="F:oxidoreductase activity, acting on the CH-OH group of donors, NAD or NADP as acceptor"/>
    <property type="evidence" value="ECO:0007669"/>
    <property type="project" value="TreeGrafter"/>
</dbReference>
<dbReference type="Pfam" id="PF13561">
    <property type="entry name" value="adh_short_C2"/>
    <property type="match status" value="1"/>
</dbReference>
<sequence length="236" mass="24148">MTGTLDGKVAWVTGGSSGIGRATVSLLQRRGAAVGVLDLFEPAADIPWQACDLSDRGSVSAATDNLATMTGPADVLVCSAGINASHPVVDHPDELWQRVLGVNLSGTFHAIRACLPTMLERRWGRIVTLSSGGAVRVLADRAAYAASKAGIIALTKSVAQEGAKHGVTANVIAPGLTDTPMAAAVYGAGADRSTVANPMGVLLDPLDIAHGIDYLCGPEARYVTGQVLHINAGGVM</sequence>
<proteinExistence type="inferred from homology"/>
<keyword evidence="2" id="KW-0560">Oxidoreductase</keyword>
<evidence type="ECO:0000256" key="1">
    <source>
        <dbReference type="ARBA" id="ARBA00006484"/>
    </source>
</evidence>
<dbReference type="SUPFAM" id="SSF51735">
    <property type="entry name" value="NAD(P)-binding Rossmann-fold domains"/>
    <property type="match status" value="1"/>
</dbReference>
<evidence type="ECO:0000313" key="3">
    <source>
        <dbReference type="EMBL" id="AKS33727.1"/>
    </source>
</evidence>
<gene>
    <name evidence="3" type="ORF">AFA91_19575</name>
</gene>
<dbReference type="KEGG" id="mgo:AFA91_19575"/>
<dbReference type="AlphaFoldDB" id="A0A0K0X8P6"/>
<organism evidence="3 4">
    <name type="scientific">Mycolicibacterium goodii</name>
    <name type="common">Mycobacterium goodii</name>
    <dbReference type="NCBI Taxonomy" id="134601"/>
    <lineage>
        <taxon>Bacteria</taxon>
        <taxon>Bacillati</taxon>
        <taxon>Actinomycetota</taxon>
        <taxon>Actinomycetes</taxon>
        <taxon>Mycobacteriales</taxon>
        <taxon>Mycobacteriaceae</taxon>
        <taxon>Mycolicibacterium</taxon>
    </lineage>
</organism>
<dbReference type="OrthoDB" id="7064009at2"/>
<evidence type="ECO:0000313" key="4">
    <source>
        <dbReference type="Proteomes" id="UP000062255"/>
    </source>
</evidence>
<dbReference type="PATRIC" id="fig|134601.6.peg.4054"/>
<dbReference type="PRINTS" id="PR00081">
    <property type="entry name" value="GDHRDH"/>
</dbReference>
<dbReference type="CDD" id="cd05233">
    <property type="entry name" value="SDR_c"/>
    <property type="match status" value="1"/>
</dbReference>
<dbReference type="PANTHER" id="PTHR42760">
    <property type="entry name" value="SHORT-CHAIN DEHYDROGENASES/REDUCTASES FAMILY MEMBER"/>
    <property type="match status" value="1"/>
</dbReference>
<dbReference type="InterPro" id="IPR002347">
    <property type="entry name" value="SDR_fam"/>
</dbReference>
<dbReference type="PANTHER" id="PTHR42760:SF133">
    <property type="entry name" value="3-OXOACYL-[ACYL-CARRIER-PROTEIN] REDUCTASE"/>
    <property type="match status" value="1"/>
</dbReference>
<name>A0A0K0X8P6_MYCGD</name>
<comment type="similarity">
    <text evidence="1">Belongs to the short-chain dehydrogenases/reductases (SDR) family.</text>
</comment>
<dbReference type="InterPro" id="IPR036291">
    <property type="entry name" value="NAD(P)-bd_dom_sf"/>
</dbReference>
<dbReference type="EMBL" id="CP012150">
    <property type="protein sequence ID" value="AKS33727.1"/>
    <property type="molecule type" value="Genomic_DNA"/>
</dbReference>